<dbReference type="InterPro" id="IPR018060">
    <property type="entry name" value="HTH_AraC"/>
</dbReference>
<evidence type="ECO:0000313" key="5">
    <source>
        <dbReference type="Proteomes" id="UP000320914"/>
    </source>
</evidence>
<dbReference type="Pfam" id="PF12833">
    <property type="entry name" value="HTH_18"/>
    <property type="match status" value="1"/>
</dbReference>
<accession>A0A502I263</accession>
<dbReference type="SUPFAM" id="SSF46689">
    <property type="entry name" value="Homeodomain-like"/>
    <property type="match status" value="1"/>
</dbReference>
<evidence type="ECO:0000259" key="3">
    <source>
        <dbReference type="PROSITE" id="PS01124"/>
    </source>
</evidence>
<proteinExistence type="predicted"/>
<name>A0A502I263_9PSED</name>
<dbReference type="Proteomes" id="UP000320914">
    <property type="component" value="Unassembled WGS sequence"/>
</dbReference>
<evidence type="ECO:0000256" key="1">
    <source>
        <dbReference type="ARBA" id="ARBA00023015"/>
    </source>
</evidence>
<feature type="domain" description="HTH araC/xylS-type" evidence="3">
    <location>
        <begin position="39"/>
        <end position="93"/>
    </location>
</feature>
<organism evidence="4 5">
    <name type="scientific">Pseudomonas mandelii</name>
    <dbReference type="NCBI Taxonomy" id="75612"/>
    <lineage>
        <taxon>Bacteria</taxon>
        <taxon>Pseudomonadati</taxon>
        <taxon>Pseudomonadota</taxon>
        <taxon>Gammaproteobacteria</taxon>
        <taxon>Pseudomonadales</taxon>
        <taxon>Pseudomonadaceae</taxon>
        <taxon>Pseudomonas</taxon>
    </lineage>
</organism>
<sequence length="94" mass="11003">MVFGSGQIQFHRQLRQDGLQRRRCVAIRDTNGNLVLIVERVRPTRLQRACRRLLRTEMSVADIGFEVGYENLSSFNNHFRIEMEQSPSIVAEQR</sequence>
<dbReference type="SMART" id="SM00342">
    <property type="entry name" value="HTH_ARAC"/>
    <property type="match status" value="1"/>
</dbReference>
<dbReference type="GO" id="GO:0003700">
    <property type="term" value="F:DNA-binding transcription factor activity"/>
    <property type="evidence" value="ECO:0007669"/>
    <property type="project" value="InterPro"/>
</dbReference>
<gene>
    <name evidence="4" type="ORF">EAH74_22900</name>
</gene>
<comment type="caution">
    <text evidence="4">The sequence shown here is derived from an EMBL/GenBank/DDBJ whole genome shotgun (WGS) entry which is preliminary data.</text>
</comment>
<keyword evidence="2" id="KW-0804">Transcription</keyword>
<dbReference type="AlphaFoldDB" id="A0A502I263"/>
<protein>
    <submittedName>
        <fullName evidence="4">Helix-turn-helix domain-containing protein</fullName>
    </submittedName>
</protein>
<dbReference type="PROSITE" id="PS01124">
    <property type="entry name" value="HTH_ARAC_FAMILY_2"/>
    <property type="match status" value="1"/>
</dbReference>
<evidence type="ECO:0000313" key="4">
    <source>
        <dbReference type="EMBL" id="TPG80074.1"/>
    </source>
</evidence>
<evidence type="ECO:0000256" key="2">
    <source>
        <dbReference type="ARBA" id="ARBA00023163"/>
    </source>
</evidence>
<dbReference type="InterPro" id="IPR009057">
    <property type="entry name" value="Homeodomain-like_sf"/>
</dbReference>
<dbReference type="GO" id="GO:0043565">
    <property type="term" value="F:sequence-specific DNA binding"/>
    <property type="evidence" value="ECO:0007669"/>
    <property type="project" value="InterPro"/>
</dbReference>
<reference evidence="4 5" key="1">
    <citation type="journal article" date="2019" name="Environ. Microbiol.">
        <title>Species interactions and distinct microbial communities in high Arctic permafrost affected cryosols are associated with the CH4 and CO2 gas fluxes.</title>
        <authorList>
            <person name="Altshuler I."/>
            <person name="Hamel J."/>
            <person name="Turney S."/>
            <person name="Magnuson E."/>
            <person name="Levesque R."/>
            <person name="Greer C."/>
            <person name="Whyte L.G."/>
        </authorList>
    </citation>
    <scope>NUCLEOTIDE SEQUENCE [LARGE SCALE GENOMIC DNA]</scope>
    <source>
        <strain evidence="4 5">OWC5</strain>
    </source>
</reference>
<keyword evidence="1" id="KW-0805">Transcription regulation</keyword>
<dbReference type="EMBL" id="RCZA01000010">
    <property type="protein sequence ID" value="TPG80074.1"/>
    <property type="molecule type" value="Genomic_DNA"/>
</dbReference>
<dbReference type="Gene3D" id="1.10.10.60">
    <property type="entry name" value="Homeodomain-like"/>
    <property type="match status" value="1"/>
</dbReference>